<sequence>MAKYTLDTLPVDYDKYKVIALDLDDTLLRDDKTISEYTISTLQKAQNQGYSIVIATGRHPKSAVRYMDMLGCLNENSYAVCFNGAGVARLSDYIKANSDIHFPLVCKKTAPFSIIRKVVDLAHANSLKVHAYTKDFGLVIEDHNPHTQREIDNGNVGFKQVDFYDFKDTDEFYKILIVGPKEDLDRLSKNVPEELSSFFAVLRSEAHFLEFIPHKSTKGTALTQLCETLGYKAENAMAFGDADNDLAMIKAAGLGVAMANGFDSVKEAATVVTLTNQEDGVARLVEKFLR</sequence>
<dbReference type="InterPro" id="IPR006379">
    <property type="entry name" value="HAD-SF_hydro_IIB"/>
</dbReference>
<evidence type="ECO:0000313" key="1">
    <source>
        <dbReference type="EMBL" id="MBW7570414.1"/>
    </source>
</evidence>
<keyword evidence="2" id="KW-1185">Reference proteome</keyword>
<protein>
    <submittedName>
        <fullName evidence="1">HAD family phosphatase</fullName>
    </submittedName>
</protein>
<dbReference type="SUPFAM" id="SSF56784">
    <property type="entry name" value="HAD-like"/>
    <property type="match status" value="1"/>
</dbReference>
<dbReference type="EMBL" id="JAGFNY010000017">
    <property type="protein sequence ID" value="MBW7570414.1"/>
    <property type="molecule type" value="Genomic_DNA"/>
</dbReference>
<reference evidence="1 2" key="1">
    <citation type="submission" date="2021-03" db="EMBL/GenBank/DDBJ databases">
        <title>Succinivibrio sp. nov. isolated from feces of cow.</title>
        <authorList>
            <person name="Choi J.-Y."/>
        </authorList>
    </citation>
    <scope>NUCLEOTIDE SEQUENCE [LARGE SCALE GENOMIC DNA]</scope>
    <source>
        <strain evidence="1 2">AGMB01872</strain>
    </source>
</reference>
<dbReference type="PROSITE" id="PS01229">
    <property type="entry name" value="COF_2"/>
    <property type="match status" value="1"/>
</dbReference>
<dbReference type="Gene3D" id="3.40.50.1000">
    <property type="entry name" value="HAD superfamily/HAD-like"/>
    <property type="match status" value="1"/>
</dbReference>
<dbReference type="NCBIfam" id="TIGR00099">
    <property type="entry name" value="Cof-subfamily"/>
    <property type="match status" value="1"/>
</dbReference>
<dbReference type="InterPro" id="IPR023214">
    <property type="entry name" value="HAD_sf"/>
</dbReference>
<dbReference type="Proteomes" id="UP000731465">
    <property type="component" value="Unassembled WGS sequence"/>
</dbReference>
<dbReference type="SFLD" id="SFLDG01140">
    <property type="entry name" value="C2.B:_Phosphomannomutase_and_P"/>
    <property type="match status" value="1"/>
</dbReference>
<dbReference type="InterPro" id="IPR036412">
    <property type="entry name" value="HAD-like_sf"/>
</dbReference>
<dbReference type="NCBIfam" id="TIGR01484">
    <property type="entry name" value="HAD-SF-IIB"/>
    <property type="match status" value="1"/>
</dbReference>
<dbReference type="PANTHER" id="PTHR10000:SF8">
    <property type="entry name" value="HAD SUPERFAMILY HYDROLASE-LIKE, TYPE 3"/>
    <property type="match status" value="1"/>
</dbReference>
<organism evidence="1 2">
    <name type="scientific">Succinivibrio faecicola</name>
    <dbReference type="NCBI Taxonomy" id="2820300"/>
    <lineage>
        <taxon>Bacteria</taxon>
        <taxon>Pseudomonadati</taxon>
        <taxon>Pseudomonadota</taxon>
        <taxon>Gammaproteobacteria</taxon>
        <taxon>Aeromonadales</taxon>
        <taxon>Succinivibrionaceae</taxon>
        <taxon>Succinivibrio</taxon>
    </lineage>
</organism>
<comment type="caution">
    <text evidence="1">The sequence shown here is derived from an EMBL/GenBank/DDBJ whole genome shotgun (WGS) entry which is preliminary data.</text>
</comment>
<dbReference type="CDD" id="cd07516">
    <property type="entry name" value="HAD_Pase"/>
    <property type="match status" value="1"/>
</dbReference>
<name>A0ABS7DGJ1_9GAMM</name>
<dbReference type="RefSeq" id="WP_219937637.1">
    <property type="nucleotide sequence ID" value="NZ_JAGFNY010000017.1"/>
</dbReference>
<dbReference type="Pfam" id="PF08282">
    <property type="entry name" value="Hydrolase_3"/>
    <property type="match status" value="1"/>
</dbReference>
<gene>
    <name evidence="1" type="ORF">J5V48_05835</name>
</gene>
<dbReference type="SFLD" id="SFLDS00003">
    <property type="entry name" value="Haloacid_Dehalogenase"/>
    <property type="match status" value="1"/>
</dbReference>
<evidence type="ECO:0000313" key="2">
    <source>
        <dbReference type="Proteomes" id="UP000731465"/>
    </source>
</evidence>
<dbReference type="PANTHER" id="PTHR10000">
    <property type="entry name" value="PHOSPHOSERINE PHOSPHATASE"/>
    <property type="match status" value="1"/>
</dbReference>
<dbReference type="InterPro" id="IPR000150">
    <property type="entry name" value="Cof"/>
</dbReference>
<dbReference type="Gene3D" id="3.30.1240.10">
    <property type="match status" value="1"/>
</dbReference>
<accession>A0ABS7DGJ1</accession>
<proteinExistence type="predicted"/>